<name>A0ABY5IF69_9VIBR</name>
<dbReference type="EMBL" id="CP050471">
    <property type="protein sequence ID" value="UTZ32913.1"/>
    <property type="molecule type" value="Genomic_DNA"/>
</dbReference>
<dbReference type="Proteomes" id="UP001059912">
    <property type="component" value="Chromosome 2"/>
</dbReference>
<dbReference type="RefSeq" id="WP_255903357.1">
    <property type="nucleotide sequence ID" value="NZ_CP050465.1"/>
</dbReference>
<reference evidence="1" key="1">
    <citation type="submission" date="2020-03" db="EMBL/GenBank/DDBJ databases">
        <title>Five strains of Vibrio campbellii isolated from Mariana Trench.</title>
        <authorList>
            <person name="Liang J."/>
            <person name="Zhang X.-H."/>
        </authorList>
    </citation>
    <scope>NUCLEOTIDE SEQUENCE</scope>
    <source>
        <strain evidence="1">LJC013</strain>
    </source>
</reference>
<accession>A0ABY5IF69</accession>
<evidence type="ECO:0000313" key="2">
    <source>
        <dbReference type="Proteomes" id="UP001059912"/>
    </source>
</evidence>
<protein>
    <submittedName>
        <fullName evidence="1">Uncharacterized protein</fullName>
    </submittedName>
</protein>
<keyword evidence="2" id="KW-1185">Reference proteome</keyword>
<gene>
    <name evidence="1" type="ORF">HB762_16200</name>
</gene>
<sequence length="186" mass="21608">MSDYFFVKENQITPIYAVPDEYEEAAYSTIFTFPCGPVPVLAKYKPDENYIIPDIIMEPDFAISRNIYNSLKVESLYGANWIHIKLIDKGEHDFMMLQLANEIDVICHEQSDFKRFKRGNISGMKKVVIDPQKILSIPLQKRLVFRDSAWGFHTFFHKSIVKEIESKIPNGVEFIPIEHFNEAWAG</sequence>
<evidence type="ECO:0000313" key="1">
    <source>
        <dbReference type="EMBL" id="UTZ32913.1"/>
    </source>
</evidence>
<organism evidence="1 2">
    <name type="scientific">Vibrio campbellii</name>
    <dbReference type="NCBI Taxonomy" id="680"/>
    <lineage>
        <taxon>Bacteria</taxon>
        <taxon>Pseudomonadati</taxon>
        <taxon>Pseudomonadota</taxon>
        <taxon>Gammaproteobacteria</taxon>
        <taxon>Vibrionales</taxon>
        <taxon>Vibrionaceae</taxon>
        <taxon>Vibrio</taxon>
    </lineage>
</organism>
<proteinExistence type="predicted"/>